<proteinExistence type="predicted"/>
<dbReference type="Gene3D" id="1.25.10.10">
    <property type="entry name" value="Leucine-rich Repeat Variant"/>
    <property type="match status" value="1"/>
</dbReference>
<dbReference type="InterPro" id="IPR011989">
    <property type="entry name" value="ARM-like"/>
</dbReference>
<dbReference type="Proteomes" id="UP000479000">
    <property type="component" value="Unassembled WGS sequence"/>
</dbReference>
<evidence type="ECO:0008006" key="3">
    <source>
        <dbReference type="Google" id="ProtNLM"/>
    </source>
</evidence>
<name>A0A6H5GMK2_9HEMI</name>
<dbReference type="OrthoDB" id="79687at2759"/>
<keyword evidence="2" id="KW-1185">Reference proteome</keyword>
<protein>
    <recommendedName>
        <fullName evidence="3">SCY1-like protein 2</fullName>
    </recommendedName>
</protein>
<sequence length="178" mass="20376">MPTSNTSVNNYKLYDVEIKYGLLQLKTVQASQFSQVADGLRILVKMMLNATPELRPDEHDFIKVRVNCLVCIGKLIDHLDKWLVLDEVLPFLPQIPSKEPAVLMGILGIYKLVLSSKKMTISKEMMAQKIIPFLMPLAVENFLTLNQFNTIISVIHDMVSRVEAEHRVKLEQLQEQQK</sequence>
<organism evidence="1 2">
    <name type="scientific">Nesidiocoris tenuis</name>
    <dbReference type="NCBI Taxonomy" id="355587"/>
    <lineage>
        <taxon>Eukaryota</taxon>
        <taxon>Metazoa</taxon>
        <taxon>Ecdysozoa</taxon>
        <taxon>Arthropoda</taxon>
        <taxon>Hexapoda</taxon>
        <taxon>Insecta</taxon>
        <taxon>Pterygota</taxon>
        <taxon>Neoptera</taxon>
        <taxon>Paraneoptera</taxon>
        <taxon>Hemiptera</taxon>
        <taxon>Heteroptera</taxon>
        <taxon>Panheteroptera</taxon>
        <taxon>Cimicomorpha</taxon>
        <taxon>Miridae</taxon>
        <taxon>Dicyphina</taxon>
        <taxon>Nesidiocoris</taxon>
    </lineage>
</organism>
<dbReference type="AlphaFoldDB" id="A0A6H5GMK2"/>
<dbReference type="InterPro" id="IPR051177">
    <property type="entry name" value="CIK-Related_Protein"/>
</dbReference>
<dbReference type="PANTHER" id="PTHR12984">
    <property type="entry name" value="SCY1-RELATED S/T PROTEIN KINASE-LIKE"/>
    <property type="match status" value="1"/>
</dbReference>
<dbReference type="PANTHER" id="PTHR12984:SF6">
    <property type="entry name" value="SCY1-LIKE PROTEIN 2"/>
    <property type="match status" value="1"/>
</dbReference>
<dbReference type="EMBL" id="CADCXU010015122">
    <property type="protein sequence ID" value="CAB0004632.1"/>
    <property type="molecule type" value="Genomic_DNA"/>
</dbReference>
<accession>A0A6H5GMK2</accession>
<gene>
    <name evidence="1" type="ORF">NTEN_LOCUS10109</name>
</gene>
<evidence type="ECO:0000313" key="1">
    <source>
        <dbReference type="EMBL" id="CAB0004632.1"/>
    </source>
</evidence>
<evidence type="ECO:0000313" key="2">
    <source>
        <dbReference type="Proteomes" id="UP000479000"/>
    </source>
</evidence>
<reference evidence="1 2" key="1">
    <citation type="submission" date="2020-02" db="EMBL/GenBank/DDBJ databases">
        <authorList>
            <person name="Ferguson B K."/>
        </authorList>
    </citation>
    <scope>NUCLEOTIDE SEQUENCE [LARGE SCALE GENOMIC DNA]</scope>
</reference>